<accession>A0A158DFJ3</accession>
<evidence type="ECO:0000313" key="1">
    <source>
        <dbReference type="EMBL" id="SAK93359.1"/>
    </source>
</evidence>
<proteinExistence type="predicted"/>
<gene>
    <name evidence="1" type="ORF">AWB82_06701</name>
</gene>
<dbReference type="RefSeq" id="WP_086973604.1">
    <property type="nucleotide sequence ID" value="NZ_FCOJ02000085.1"/>
</dbReference>
<dbReference type="OrthoDB" id="9025276at2"/>
<name>A0A158DFJ3_9BURK</name>
<comment type="caution">
    <text evidence="1">The sequence shown here is derived from an EMBL/GenBank/DDBJ whole genome shotgun (WGS) entry which is preliminary data.</text>
</comment>
<dbReference type="EMBL" id="FCOJ02000085">
    <property type="protein sequence ID" value="SAK93359.1"/>
    <property type="molecule type" value="Genomic_DNA"/>
</dbReference>
<protein>
    <submittedName>
        <fullName evidence="1">Transcriptional regulator</fullName>
    </submittedName>
</protein>
<evidence type="ECO:0000313" key="2">
    <source>
        <dbReference type="Proteomes" id="UP000054596"/>
    </source>
</evidence>
<keyword evidence="2" id="KW-1185">Reference proteome</keyword>
<reference evidence="1" key="1">
    <citation type="submission" date="2016-01" db="EMBL/GenBank/DDBJ databases">
        <authorList>
            <person name="Peeters C."/>
        </authorList>
    </citation>
    <scope>NUCLEOTIDE SEQUENCE [LARGE SCALE GENOMIC DNA]</scope>
    <source>
        <strain evidence="1">LMG 29325</strain>
    </source>
</reference>
<sequence length="72" mass="8622">MTSLNQYRGYTVQASAHRLRDKTFSANLLLERSSDPMTDAQYRFYALDYFSKESEAIEYSRRWAREWIDTRG</sequence>
<dbReference type="AlphaFoldDB" id="A0A158DFJ3"/>
<dbReference type="Proteomes" id="UP000054596">
    <property type="component" value="Unassembled WGS sequence"/>
</dbReference>
<organism evidence="1 2">
    <name type="scientific">Caballeronia glebae</name>
    <dbReference type="NCBI Taxonomy" id="1777143"/>
    <lineage>
        <taxon>Bacteria</taxon>
        <taxon>Pseudomonadati</taxon>
        <taxon>Pseudomonadota</taxon>
        <taxon>Betaproteobacteria</taxon>
        <taxon>Burkholderiales</taxon>
        <taxon>Burkholderiaceae</taxon>
        <taxon>Caballeronia</taxon>
    </lineage>
</organism>